<dbReference type="PROSITE" id="PS51257">
    <property type="entry name" value="PROKAR_LIPOPROTEIN"/>
    <property type="match status" value="1"/>
</dbReference>
<keyword evidence="2" id="KW-1185">Reference proteome</keyword>
<accession>I0IBB9</accession>
<dbReference type="OrthoDB" id="1164519at2"/>
<dbReference type="Pfam" id="PF13265">
    <property type="entry name" value="DUF4056"/>
    <property type="match status" value="1"/>
</dbReference>
<evidence type="ECO:0008006" key="3">
    <source>
        <dbReference type="Google" id="ProtNLM"/>
    </source>
</evidence>
<dbReference type="Proteomes" id="UP000007881">
    <property type="component" value="Chromosome"/>
</dbReference>
<proteinExistence type="predicted"/>
<dbReference type="RefSeq" id="WP_014435777.1">
    <property type="nucleotide sequence ID" value="NC_017080.1"/>
</dbReference>
<sequence length="403" mass="43154">MASLLRSSLATRSRRGFRLLLVAACLALAGCGYPNRGATLDRMGASLGLAPETAAFDPPTLRLGVMPFDAWYSPWEALDADALGNHRHEAAGLLGTPLGSPRGAEVSRGILYTQRGGFLDIAHLRNAVDLTRFVHRQVAPWLREDQPVTLEMLAAEPDLYRVTLTPPPNATPGERDAAAVEIAGRIAYLMTTWHEVLTWFGYRGLGVITERPSAFSYDDAPSHRVGVELAMAVLREVAPDPLGAREPGGEEIDGAVFDAAITAALPRRLHALGVVAPAEATARMRAMEGLWWDHGRPLLRVVDLGLDGSPLRAHLTPRPAAVGEASLLLARADAAPAGVVWDFDPTLRIAGVPLRDWFGVAIEPRSFEAAAIRHAAGVSGGEPIRPRAHFPTLEAALLAMPVP</sequence>
<dbReference type="AlphaFoldDB" id="I0IBB9"/>
<reference evidence="1 2" key="1">
    <citation type="submission" date="2012-02" db="EMBL/GenBank/DDBJ databases">
        <title>Complete genome sequence of Phycisphaera mikurensis NBRC 102666.</title>
        <authorList>
            <person name="Ankai A."/>
            <person name="Hosoyama A."/>
            <person name="Terui Y."/>
            <person name="Sekine M."/>
            <person name="Fukai R."/>
            <person name="Kato Y."/>
            <person name="Nakamura S."/>
            <person name="Yamada-Narita S."/>
            <person name="Kawakoshi A."/>
            <person name="Fukunaga Y."/>
            <person name="Yamazaki S."/>
            <person name="Fujita N."/>
        </authorList>
    </citation>
    <scope>NUCLEOTIDE SEQUENCE [LARGE SCALE GENOMIC DNA]</scope>
    <source>
        <strain evidence="2">NBRC 102666 / KCTC 22515 / FYK2301M01</strain>
    </source>
</reference>
<evidence type="ECO:0000313" key="1">
    <source>
        <dbReference type="EMBL" id="BAM02557.1"/>
    </source>
</evidence>
<dbReference type="HOGENOM" id="CLU_683055_0_0_0"/>
<gene>
    <name evidence="1" type="ordered locus">PSMK_03980</name>
</gene>
<dbReference type="InterPro" id="IPR025130">
    <property type="entry name" value="DUF4056"/>
</dbReference>
<dbReference type="KEGG" id="phm:PSMK_03980"/>
<dbReference type="eggNOG" id="ENOG502Z8XA">
    <property type="taxonomic scope" value="Bacteria"/>
</dbReference>
<name>I0IBB9_PHYMF</name>
<protein>
    <recommendedName>
        <fullName evidence="3">DUF4056 domain-containing protein</fullName>
    </recommendedName>
</protein>
<organism evidence="1 2">
    <name type="scientific">Phycisphaera mikurensis (strain NBRC 102666 / KCTC 22515 / FYK2301M01)</name>
    <dbReference type="NCBI Taxonomy" id="1142394"/>
    <lineage>
        <taxon>Bacteria</taxon>
        <taxon>Pseudomonadati</taxon>
        <taxon>Planctomycetota</taxon>
        <taxon>Phycisphaerae</taxon>
        <taxon>Phycisphaerales</taxon>
        <taxon>Phycisphaeraceae</taxon>
        <taxon>Phycisphaera</taxon>
    </lineage>
</organism>
<dbReference type="EMBL" id="AP012338">
    <property type="protein sequence ID" value="BAM02557.1"/>
    <property type="molecule type" value="Genomic_DNA"/>
</dbReference>
<evidence type="ECO:0000313" key="2">
    <source>
        <dbReference type="Proteomes" id="UP000007881"/>
    </source>
</evidence>